<reference evidence="1" key="2">
    <citation type="submission" date="2021-04" db="EMBL/GenBank/DDBJ databases">
        <authorList>
            <person name="Gilroy R."/>
        </authorList>
    </citation>
    <scope>NUCLEOTIDE SEQUENCE</scope>
    <source>
        <strain evidence="1">CHK186-16707</strain>
    </source>
</reference>
<dbReference type="EMBL" id="DXAN01000019">
    <property type="protein sequence ID" value="HJA08646.1"/>
    <property type="molecule type" value="Genomic_DNA"/>
</dbReference>
<proteinExistence type="predicted"/>
<reference evidence="1" key="1">
    <citation type="journal article" date="2021" name="PeerJ">
        <title>Extensive microbial diversity within the chicken gut microbiome revealed by metagenomics and culture.</title>
        <authorList>
            <person name="Gilroy R."/>
            <person name="Ravi A."/>
            <person name="Getino M."/>
            <person name="Pursley I."/>
            <person name="Horton D.L."/>
            <person name="Alikhan N.F."/>
            <person name="Baker D."/>
            <person name="Gharbi K."/>
            <person name="Hall N."/>
            <person name="Watson M."/>
            <person name="Adriaenssens E.M."/>
            <person name="Foster-Nyarko E."/>
            <person name="Jarju S."/>
            <person name="Secka A."/>
            <person name="Antonio M."/>
            <person name="Oren A."/>
            <person name="Chaudhuri R.R."/>
            <person name="La Ragione R."/>
            <person name="Hildebrand F."/>
            <person name="Pallen M.J."/>
        </authorList>
    </citation>
    <scope>NUCLEOTIDE SEQUENCE</scope>
    <source>
        <strain evidence="1">CHK186-16707</strain>
    </source>
</reference>
<comment type="caution">
    <text evidence="1">The sequence shown here is derived from an EMBL/GenBank/DDBJ whole genome shotgun (WGS) entry which is preliminary data.</text>
</comment>
<name>A0A9D2HEE1_9BACT</name>
<evidence type="ECO:0000313" key="1">
    <source>
        <dbReference type="EMBL" id="HJA08646.1"/>
    </source>
</evidence>
<accession>A0A9D2HEE1</accession>
<gene>
    <name evidence="1" type="ORF">H9962_05595</name>
</gene>
<dbReference type="Proteomes" id="UP000824225">
    <property type="component" value="Unassembled WGS sequence"/>
</dbReference>
<dbReference type="AlphaFoldDB" id="A0A9D2HEE1"/>
<evidence type="ECO:0000313" key="2">
    <source>
        <dbReference type="Proteomes" id="UP000824225"/>
    </source>
</evidence>
<feature type="non-terminal residue" evidence="1">
    <location>
        <position position="1"/>
    </location>
</feature>
<protein>
    <submittedName>
        <fullName evidence="1">Uncharacterized protein</fullName>
    </submittedName>
</protein>
<organism evidence="1 2">
    <name type="scientific">Candidatus Mailhella merdigallinarum</name>
    <dbReference type="NCBI Taxonomy" id="2838658"/>
    <lineage>
        <taxon>Bacteria</taxon>
        <taxon>Pseudomonadati</taxon>
        <taxon>Thermodesulfobacteriota</taxon>
        <taxon>Desulfovibrionia</taxon>
        <taxon>Desulfovibrionales</taxon>
        <taxon>Desulfovibrionaceae</taxon>
        <taxon>Mailhella</taxon>
    </lineage>
</organism>
<sequence>HENALGAVEFEPEFAGFVEGQAEIVGHGKSPGERERRKYNGNAAALGMRLSYANCVLKL</sequence>